<proteinExistence type="predicted"/>
<dbReference type="Proteomes" id="UP000000702">
    <property type="component" value="Unassembled WGS sequence"/>
</dbReference>
<protein>
    <submittedName>
        <fullName evidence="2">Uncharacterized protein</fullName>
    </submittedName>
</protein>
<keyword evidence="1" id="KW-0472">Membrane</keyword>
<organism evidence="2 3">
    <name type="scientific">Trypanosoma congolense (strain IL3000)</name>
    <dbReference type="NCBI Taxonomy" id="1068625"/>
    <lineage>
        <taxon>Eukaryota</taxon>
        <taxon>Discoba</taxon>
        <taxon>Euglenozoa</taxon>
        <taxon>Kinetoplastea</taxon>
        <taxon>Metakinetoplastina</taxon>
        <taxon>Trypanosomatida</taxon>
        <taxon>Trypanosomatidae</taxon>
        <taxon>Trypanosoma</taxon>
        <taxon>Nannomonas</taxon>
    </lineage>
</organism>
<name>F9W826_TRYCI</name>
<feature type="transmembrane region" description="Helical" evidence="1">
    <location>
        <begin position="21"/>
        <end position="40"/>
    </location>
</feature>
<keyword evidence="1" id="KW-1133">Transmembrane helix</keyword>
<dbReference type="AlphaFoldDB" id="F9W826"/>
<evidence type="ECO:0000313" key="3">
    <source>
        <dbReference type="Proteomes" id="UP000000702"/>
    </source>
</evidence>
<feature type="transmembrane region" description="Helical" evidence="1">
    <location>
        <begin position="102"/>
        <end position="125"/>
    </location>
</feature>
<reference evidence="3" key="1">
    <citation type="submission" date="2011-07" db="EMBL/GenBank/DDBJ databases">
        <title>Divergent evolution of antigenic variation in African trypanosomes.</title>
        <authorList>
            <person name="Jackson A.P."/>
            <person name="Berry A."/>
            <person name="Allison H.C."/>
            <person name="Burton P."/>
            <person name="Anderson J."/>
            <person name="Aslett M."/>
            <person name="Brown R."/>
            <person name="Corton N."/>
            <person name="Harris D."/>
            <person name="Hauser H."/>
            <person name="Gamble J."/>
            <person name="Gilderthorp R."/>
            <person name="McQuillan J."/>
            <person name="Quail M.A."/>
            <person name="Sanders M."/>
            <person name="Van Tonder A."/>
            <person name="Ginger M.L."/>
            <person name="Donelson J.E."/>
            <person name="Field M.C."/>
            <person name="Barry J.D."/>
            <person name="Berriman M."/>
            <person name="Hertz-Fowler C."/>
        </authorList>
    </citation>
    <scope>NUCLEOTIDE SEQUENCE [LARGE SCALE GENOMIC DNA]</scope>
    <source>
        <strain evidence="3">IL3000</strain>
    </source>
</reference>
<reference evidence="2 3" key="2">
    <citation type="journal article" date="2012" name="Proc. Natl. Acad. Sci. U.S.A.">
        <title>Antigenic diversity is generated by distinct evolutionary mechanisms in African trypanosome species.</title>
        <authorList>
            <person name="Jackson A.P."/>
            <person name="Berry A."/>
            <person name="Aslett M."/>
            <person name="Allison H.C."/>
            <person name="Burton P."/>
            <person name="Vavrova-Anderson J."/>
            <person name="Brown R."/>
            <person name="Browne H."/>
            <person name="Corton N."/>
            <person name="Hauser H."/>
            <person name="Gamble J."/>
            <person name="Gilderthorp R."/>
            <person name="Marcello L."/>
            <person name="McQuillan J."/>
            <person name="Otto T.D."/>
            <person name="Quail M.A."/>
            <person name="Sanders M.J."/>
            <person name="van Tonder A."/>
            <person name="Ginger M.L."/>
            <person name="Field M.C."/>
            <person name="Barry J.D."/>
            <person name="Hertz-Fowler C."/>
            <person name="Berriman M."/>
        </authorList>
    </citation>
    <scope>NUCLEOTIDE SEQUENCE [LARGE SCALE GENOMIC DNA]</scope>
    <source>
        <strain evidence="2 3">IL3000</strain>
    </source>
</reference>
<sequence>MSGKGKVRQEERGESGKCLPWNCRFYLSGFLFSFHAPPLVTLGDDNNEWGTFQLTRSYGKVINYVEKSPVFSPPFLFYLFLLYFFFFVVVVCVRRPRVFKELMVVVVVGVAAYRCLPFYCTFLLAPLPPPAL</sequence>
<gene>
    <name evidence="2" type="ORF">TCIL3000_0_41100</name>
</gene>
<evidence type="ECO:0000256" key="1">
    <source>
        <dbReference type="SAM" id="Phobius"/>
    </source>
</evidence>
<accession>F9W826</accession>
<keyword evidence="1" id="KW-0812">Transmembrane</keyword>
<keyword evidence="3" id="KW-1185">Reference proteome</keyword>
<comment type="caution">
    <text evidence="2">The sequence shown here is derived from an EMBL/GenBank/DDBJ whole genome shotgun (WGS) entry which is preliminary data.</text>
</comment>
<feature type="transmembrane region" description="Helical" evidence="1">
    <location>
        <begin position="75"/>
        <end position="93"/>
    </location>
</feature>
<dbReference type="EMBL" id="CAEQ01001124">
    <property type="protein sequence ID" value="CCD13352.1"/>
    <property type="molecule type" value="Genomic_DNA"/>
</dbReference>
<evidence type="ECO:0000313" key="2">
    <source>
        <dbReference type="EMBL" id="CCD13352.1"/>
    </source>
</evidence>